<sequence length="334" mass="37058">MAPIDVVPLAGPCFVIIWLSFILYGLVLAQTYIYFSSYDDHRFLKIVVTLICLLETLQVAACIHIVYTYLIVFFANPLGWEKIIWSITFAMCSEVVINGIVQMFYVYRIWRLYKKLSLFIYLICLLFGRTAIGLRASTITLTDLNDTWTALEASESYRREVIASLSLGVLLDGSITLILMLIMNRHLAFAHKRSNKNVVHKLMFHGIGVGGVTTITSAVTLVLFITSTSPLTYGGMVVIMSRVYANSMLAMLNIRQGLRNDAACADTYSVDLTDVSQRNPPRQASPTKVQIEREVTITRDTFFAANESAIGESTGTQSQSTLCPGSTQNGLGST</sequence>
<proteinExistence type="predicted"/>
<evidence type="ECO:0000313" key="2">
    <source>
        <dbReference type="Proteomes" id="UP001055072"/>
    </source>
</evidence>
<gene>
    <name evidence="1" type="ORF">BDY19DRAFT_1057142</name>
</gene>
<dbReference type="EMBL" id="MU274912">
    <property type="protein sequence ID" value="KAI0089013.1"/>
    <property type="molecule type" value="Genomic_DNA"/>
</dbReference>
<reference evidence="1" key="1">
    <citation type="journal article" date="2021" name="Environ. Microbiol.">
        <title>Gene family expansions and transcriptome signatures uncover fungal adaptations to wood decay.</title>
        <authorList>
            <person name="Hage H."/>
            <person name="Miyauchi S."/>
            <person name="Viragh M."/>
            <person name="Drula E."/>
            <person name="Min B."/>
            <person name="Chaduli D."/>
            <person name="Navarro D."/>
            <person name="Favel A."/>
            <person name="Norest M."/>
            <person name="Lesage-Meessen L."/>
            <person name="Balint B."/>
            <person name="Merenyi Z."/>
            <person name="de Eugenio L."/>
            <person name="Morin E."/>
            <person name="Martinez A.T."/>
            <person name="Baldrian P."/>
            <person name="Stursova M."/>
            <person name="Martinez M.J."/>
            <person name="Novotny C."/>
            <person name="Magnuson J.K."/>
            <person name="Spatafora J.W."/>
            <person name="Maurice S."/>
            <person name="Pangilinan J."/>
            <person name="Andreopoulos W."/>
            <person name="LaButti K."/>
            <person name="Hundley H."/>
            <person name="Na H."/>
            <person name="Kuo A."/>
            <person name="Barry K."/>
            <person name="Lipzen A."/>
            <person name="Henrissat B."/>
            <person name="Riley R."/>
            <person name="Ahrendt S."/>
            <person name="Nagy L.G."/>
            <person name="Grigoriev I.V."/>
            <person name="Martin F."/>
            <person name="Rosso M.N."/>
        </authorList>
    </citation>
    <scope>NUCLEOTIDE SEQUENCE</scope>
    <source>
        <strain evidence="1">CBS 384.51</strain>
    </source>
</reference>
<organism evidence="1 2">
    <name type="scientific">Irpex rosettiformis</name>
    <dbReference type="NCBI Taxonomy" id="378272"/>
    <lineage>
        <taxon>Eukaryota</taxon>
        <taxon>Fungi</taxon>
        <taxon>Dikarya</taxon>
        <taxon>Basidiomycota</taxon>
        <taxon>Agaricomycotina</taxon>
        <taxon>Agaricomycetes</taxon>
        <taxon>Polyporales</taxon>
        <taxon>Irpicaceae</taxon>
        <taxon>Irpex</taxon>
    </lineage>
</organism>
<accession>A0ACB8U3X4</accession>
<protein>
    <submittedName>
        <fullName evidence="1">Uncharacterized protein</fullName>
    </submittedName>
</protein>
<comment type="caution">
    <text evidence="1">The sequence shown here is derived from an EMBL/GenBank/DDBJ whole genome shotgun (WGS) entry which is preliminary data.</text>
</comment>
<name>A0ACB8U3X4_9APHY</name>
<evidence type="ECO:0000313" key="1">
    <source>
        <dbReference type="EMBL" id="KAI0089013.1"/>
    </source>
</evidence>
<keyword evidence="2" id="KW-1185">Reference proteome</keyword>
<dbReference type="Proteomes" id="UP001055072">
    <property type="component" value="Unassembled WGS sequence"/>
</dbReference>